<dbReference type="GO" id="GO:0005886">
    <property type="term" value="C:plasma membrane"/>
    <property type="evidence" value="ECO:0007669"/>
    <property type="project" value="UniProtKB-SubCell"/>
</dbReference>
<keyword evidence="10" id="KW-0325">Glycoprotein</keyword>
<keyword evidence="4" id="KW-1003">Cell membrane</keyword>
<evidence type="ECO:0000256" key="2">
    <source>
        <dbReference type="ARBA" id="ARBA00009726"/>
    </source>
</evidence>
<dbReference type="SUPFAM" id="SSF90123">
    <property type="entry name" value="ABC transporter transmembrane region"/>
    <property type="match status" value="1"/>
</dbReference>
<evidence type="ECO:0000256" key="10">
    <source>
        <dbReference type="ARBA" id="ARBA00023180"/>
    </source>
</evidence>
<keyword evidence="11" id="KW-0175">Coiled coil</keyword>
<dbReference type="SUPFAM" id="SSF52540">
    <property type="entry name" value="P-loop containing nucleoside triphosphate hydrolases"/>
    <property type="match status" value="1"/>
</dbReference>
<dbReference type="GO" id="GO:0016887">
    <property type="term" value="F:ATP hydrolysis activity"/>
    <property type="evidence" value="ECO:0007669"/>
    <property type="project" value="InterPro"/>
</dbReference>
<keyword evidence="3" id="KW-0813">Transport</keyword>
<protein>
    <submittedName>
        <fullName evidence="13">ABC transporter-like protein</fullName>
    </submittedName>
</protein>
<feature type="coiled-coil region" evidence="11">
    <location>
        <begin position="1"/>
        <end position="28"/>
    </location>
</feature>
<keyword evidence="9" id="KW-0472">Membrane</keyword>
<keyword evidence="6" id="KW-0547">Nucleotide-binding</keyword>
<dbReference type="InterPro" id="IPR027417">
    <property type="entry name" value="P-loop_NTPase"/>
</dbReference>
<dbReference type="InterPro" id="IPR036640">
    <property type="entry name" value="ABC1_TM_sf"/>
</dbReference>
<keyword evidence="8" id="KW-1133">Transmembrane helix</keyword>
<feature type="domain" description="ABC transporter" evidence="12">
    <location>
        <begin position="228"/>
        <end position="464"/>
    </location>
</feature>
<evidence type="ECO:0000256" key="8">
    <source>
        <dbReference type="ARBA" id="ARBA00022989"/>
    </source>
</evidence>
<dbReference type="InterPro" id="IPR003593">
    <property type="entry name" value="AAA+_ATPase"/>
</dbReference>
<evidence type="ECO:0000313" key="13">
    <source>
        <dbReference type="EMBL" id="OAA77586.1"/>
    </source>
</evidence>
<dbReference type="GO" id="GO:0042626">
    <property type="term" value="F:ATPase-coupled transmembrane transporter activity"/>
    <property type="evidence" value="ECO:0007669"/>
    <property type="project" value="TreeGrafter"/>
</dbReference>
<reference evidence="13 14" key="1">
    <citation type="journal article" date="2016" name="Genome Biol. Evol.">
        <title>Divergent and convergent evolution of fungal pathogenicity.</title>
        <authorList>
            <person name="Shang Y."/>
            <person name="Xiao G."/>
            <person name="Zheng P."/>
            <person name="Cen K."/>
            <person name="Zhan S."/>
            <person name="Wang C."/>
        </authorList>
    </citation>
    <scope>NUCLEOTIDE SEQUENCE [LARGE SCALE GENOMIC DNA]</scope>
    <source>
        <strain evidence="13 14">RCEF 1005</strain>
    </source>
</reference>
<organism evidence="13 14">
    <name type="scientific">Akanthomyces lecanii RCEF 1005</name>
    <dbReference type="NCBI Taxonomy" id="1081108"/>
    <lineage>
        <taxon>Eukaryota</taxon>
        <taxon>Fungi</taxon>
        <taxon>Dikarya</taxon>
        <taxon>Ascomycota</taxon>
        <taxon>Pezizomycotina</taxon>
        <taxon>Sordariomycetes</taxon>
        <taxon>Hypocreomycetidae</taxon>
        <taxon>Hypocreales</taxon>
        <taxon>Cordycipitaceae</taxon>
        <taxon>Akanthomyces</taxon>
        <taxon>Cordyceps confragosa</taxon>
    </lineage>
</organism>
<dbReference type="OrthoDB" id="6500128at2759"/>
<accession>A0A168HCB2</accession>
<comment type="subcellular location">
    <subcellularLocation>
        <location evidence="1">Cell membrane</location>
        <topology evidence="1">Multi-pass membrane protein</topology>
    </subcellularLocation>
</comment>
<sequence length="492" mass="53847">MTELKNDLETETKAAKSLRIQMAKTESQLSKAYSTAMSAWREDMSRDMPDDIIRNAISSSLQRFRVTAREVQRLDSVLQSPALSIVSDSLRAPSSIRAYDAIPFLVRRHGHALDLLASSKICRSSLDTWVTFRAETAAATVLLVLAQLTVHGVIPHVSASLALGTATTLARNVYLLAWAATDLEIQLNSVERLQIYHEGIPREDQKGPWANEQERENGLENWPENNTIDIKNAYLKYKTRKTPALDNITLNVGQGQKVGLVGRTGSGKSSLLSAIARLVDINDGSIIIGNINTAKIPPRRLRRDVITLPQESLIFKGTLRENLDPYSCRTDGEIWDALEATRMSSVLRAKYGTEALAQNISSDGAELSAGQRQLICAARVLLERPSVLLVDEASANVDFTSDDALQRAWQALPASTTMIAIAHRASSLAWMDRVLVMDGGKLVEDGKPRDLLAGPDGSSYYRAAIEKDGSKAVEAALQVAVTWDAKKQGTST</sequence>
<dbReference type="PROSITE" id="PS50893">
    <property type="entry name" value="ABC_TRANSPORTER_2"/>
    <property type="match status" value="1"/>
</dbReference>
<dbReference type="PANTHER" id="PTHR24223">
    <property type="entry name" value="ATP-BINDING CASSETTE SUB-FAMILY C"/>
    <property type="match status" value="1"/>
</dbReference>
<keyword evidence="5" id="KW-0812">Transmembrane</keyword>
<dbReference type="SMART" id="SM00382">
    <property type="entry name" value="AAA"/>
    <property type="match status" value="1"/>
</dbReference>
<keyword evidence="7" id="KW-0067">ATP-binding</keyword>
<evidence type="ECO:0000256" key="7">
    <source>
        <dbReference type="ARBA" id="ARBA00022840"/>
    </source>
</evidence>
<dbReference type="EMBL" id="AZHF01000003">
    <property type="protein sequence ID" value="OAA77586.1"/>
    <property type="molecule type" value="Genomic_DNA"/>
</dbReference>
<dbReference type="Proteomes" id="UP000076881">
    <property type="component" value="Unassembled WGS sequence"/>
</dbReference>
<dbReference type="Gene3D" id="3.40.50.300">
    <property type="entry name" value="P-loop containing nucleotide triphosphate hydrolases"/>
    <property type="match status" value="1"/>
</dbReference>
<comment type="caution">
    <text evidence="13">The sequence shown here is derived from an EMBL/GenBank/DDBJ whole genome shotgun (WGS) entry which is preliminary data.</text>
</comment>
<dbReference type="GO" id="GO:0005524">
    <property type="term" value="F:ATP binding"/>
    <property type="evidence" value="ECO:0007669"/>
    <property type="project" value="UniProtKB-KW"/>
</dbReference>
<keyword evidence="14" id="KW-1185">Reference proteome</keyword>
<gene>
    <name evidence="13" type="ORF">LEL_04409</name>
</gene>
<comment type="similarity">
    <text evidence="2">Belongs to the ABC transporter superfamily. ABCC family. Conjugate transporter (TC 3.A.1.208) subfamily.</text>
</comment>
<dbReference type="FunFam" id="3.40.50.300:FF:002145">
    <property type="entry name" value="ABC transporter (MsbA subfamily)"/>
    <property type="match status" value="1"/>
</dbReference>
<evidence type="ECO:0000259" key="12">
    <source>
        <dbReference type="PROSITE" id="PS50893"/>
    </source>
</evidence>
<dbReference type="InterPro" id="IPR050173">
    <property type="entry name" value="ABC_transporter_C-like"/>
</dbReference>
<evidence type="ECO:0000256" key="4">
    <source>
        <dbReference type="ARBA" id="ARBA00022475"/>
    </source>
</evidence>
<dbReference type="AlphaFoldDB" id="A0A168HCB2"/>
<evidence type="ECO:0000256" key="9">
    <source>
        <dbReference type="ARBA" id="ARBA00023136"/>
    </source>
</evidence>
<dbReference type="Gene3D" id="1.20.1560.10">
    <property type="entry name" value="ABC transporter type 1, transmembrane domain"/>
    <property type="match status" value="1"/>
</dbReference>
<dbReference type="PANTHER" id="PTHR24223:SF330">
    <property type="entry name" value="ATP-BINDING CASSETTE SUB-FAMILY C MEMBER 10"/>
    <property type="match status" value="1"/>
</dbReference>
<name>A0A168HCB2_CORDF</name>
<proteinExistence type="inferred from homology"/>
<dbReference type="InterPro" id="IPR003439">
    <property type="entry name" value="ABC_transporter-like_ATP-bd"/>
</dbReference>
<evidence type="ECO:0000313" key="14">
    <source>
        <dbReference type="Proteomes" id="UP000076881"/>
    </source>
</evidence>
<evidence type="ECO:0000256" key="11">
    <source>
        <dbReference type="SAM" id="Coils"/>
    </source>
</evidence>
<evidence type="ECO:0000256" key="1">
    <source>
        <dbReference type="ARBA" id="ARBA00004651"/>
    </source>
</evidence>
<evidence type="ECO:0000256" key="5">
    <source>
        <dbReference type="ARBA" id="ARBA00022692"/>
    </source>
</evidence>
<dbReference type="STRING" id="1081108.A0A168HCB2"/>
<dbReference type="Pfam" id="PF00005">
    <property type="entry name" value="ABC_tran"/>
    <property type="match status" value="1"/>
</dbReference>
<evidence type="ECO:0000256" key="6">
    <source>
        <dbReference type="ARBA" id="ARBA00022741"/>
    </source>
</evidence>
<evidence type="ECO:0000256" key="3">
    <source>
        <dbReference type="ARBA" id="ARBA00022448"/>
    </source>
</evidence>